<keyword evidence="1" id="KW-0472">Membrane</keyword>
<feature type="transmembrane region" description="Helical" evidence="1">
    <location>
        <begin position="169"/>
        <end position="186"/>
    </location>
</feature>
<keyword evidence="1" id="KW-0812">Transmembrane</keyword>
<accession>A0AAP2WK55</accession>
<dbReference type="RefSeq" id="WP_169895398.1">
    <property type="nucleotide sequence ID" value="NZ_CP142150.1"/>
</dbReference>
<reference evidence="2" key="1">
    <citation type="submission" date="2019-11" db="EMBL/GenBank/DDBJ databases">
        <title>Epiphytic Pseudomonas syringae from cherry orchards.</title>
        <authorList>
            <person name="Hulin M.T."/>
        </authorList>
    </citation>
    <scope>NUCLEOTIDE SEQUENCE</scope>
    <source>
        <strain evidence="2">PA-2-1F</strain>
    </source>
</reference>
<evidence type="ECO:0000313" key="3">
    <source>
        <dbReference type="Proteomes" id="UP000814126"/>
    </source>
</evidence>
<name>A0AAP2WK55_9PSED</name>
<keyword evidence="1" id="KW-1133">Transmembrane helix</keyword>
<feature type="transmembrane region" description="Helical" evidence="1">
    <location>
        <begin position="60"/>
        <end position="79"/>
    </location>
</feature>
<sequence>MSSVLLLRSFFLAVLFIKEQLKEPAALFWIVLSPVVTFYLMSYARKPQATALDYLSSTSWFYAFVASSVALFGLAFYIVGRRESGFLRSFVYTKQAKAIFLVGQFLAYSLMAVMYCSVFYMLTRNYSGVMEFSEFIVVVTRFYICFLLFSTFSLLLTLIPVGFQNSSTVFSIFSFAMLAFGIVSINSSHPAVENFRAFNPMWWANKIMLDGVLECLAIVIVVFTLFVISIFVTSRFMIINPVWSRY</sequence>
<protein>
    <submittedName>
        <fullName evidence="2">ABC transporter permease</fullName>
    </submittedName>
</protein>
<evidence type="ECO:0000256" key="1">
    <source>
        <dbReference type="SAM" id="Phobius"/>
    </source>
</evidence>
<feature type="transmembrane region" description="Helical" evidence="1">
    <location>
        <begin position="207"/>
        <end position="232"/>
    </location>
</feature>
<proteinExistence type="predicted"/>
<feature type="transmembrane region" description="Helical" evidence="1">
    <location>
        <begin position="26"/>
        <end position="44"/>
    </location>
</feature>
<feature type="transmembrane region" description="Helical" evidence="1">
    <location>
        <begin position="99"/>
        <end position="122"/>
    </location>
</feature>
<organism evidence="2 3">
    <name type="scientific">Pseudomonas poae</name>
    <dbReference type="NCBI Taxonomy" id="200451"/>
    <lineage>
        <taxon>Bacteria</taxon>
        <taxon>Pseudomonadati</taxon>
        <taxon>Pseudomonadota</taxon>
        <taxon>Gammaproteobacteria</taxon>
        <taxon>Pseudomonadales</taxon>
        <taxon>Pseudomonadaceae</taxon>
        <taxon>Pseudomonas</taxon>
    </lineage>
</organism>
<evidence type="ECO:0000313" key="2">
    <source>
        <dbReference type="EMBL" id="MCF5657842.1"/>
    </source>
</evidence>
<dbReference type="Proteomes" id="UP000814126">
    <property type="component" value="Unassembled WGS sequence"/>
</dbReference>
<dbReference type="EMBL" id="WJZX01000150">
    <property type="protein sequence ID" value="MCF5657842.1"/>
    <property type="molecule type" value="Genomic_DNA"/>
</dbReference>
<comment type="caution">
    <text evidence="2">The sequence shown here is derived from an EMBL/GenBank/DDBJ whole genome shotgun (WGS) entry which is preliminary data.</text>
</comment>
<dbReference type="AlphaFoldDB" id="A0AAP2WK55"/>
<feature type="transmembrane region" description="Helical" evidence="1">
    <location>
        <begin position="142"/>
        <end position="163"/>
    </location>
</feature>
<gene>
    <name evidence="2" type="ORF">GIV46_22785</name>
</gene>